<dbReference type="InterPro" id="IPR036388">
    <property type="entry name" value="WH-like_DNA-bd_sf"/>
</dbReference>
<sequence length="512" mass="55372">MMLEVQRRIATLRDSSGNGRPLYERVAHEMSQAIRTGELRPGERLPSVRQLATDLGLSVTTVMSVYARLGDLGLVHGEAGRGTFVSEAPDLPKTAAPTRGGEPVGPTRGGSAWRRQVLAQTEARLTQSHPAARDLTRGGPDPRLLPLAVVKRAYRDVAARLRAQDLEYPATLSTEPELADALAKRLTHDGIETDTDDLLIASSTQQFLALLAVLLKRRSPGETALVAVEEPGYQTAMDTLEFHGLGLVPMPLDEAGATVEGLRAAIDAGVLAVLFTPRAHSPTGCCWTAQRRRALADALASHPDVWIIEDDQFAEAATVRPGSLYTDPRLRDRVVYLRSFSKSIAPDMRLSMALARQPIRHPLTLAKSFADGWTSRTSQRVLAATLTDPRLDELLTEARTEYTRRRTAVQEAVQQVGASQQIGLFVPEYDTDGLHVWVTLPGGCDADRVVEATAQRGFLLAAGQPFFLSPGHQRHLRINAGALPTEHAPQLAAAIGEAVVGLMGQPTALLTP</sequence>
<accession>A0A238XGJ7</accession>
<dbReference type="CDD" id="cd07377">
    <property type="entry name" value="WHTH_GntR"/>
    <property type="match status" value="1"/>
</dbReference>
<evidence type="ECO:0000256" key="5">
    <source>
        <dbReference type="ARBA" id="ARBA00023163"/>
    </source>
</evidence>
<evidence type="ECO:0000256" key="4">
    <source>
        <dbReference type="ARBA" id="ARBA00023125"/>
    </source>
</evidence>
<evidence type="ECO:0000313" key="8">
    <source>
        <dbReference type="EMBL" id="SNR57623.1"/>
    </source>
</evidence>
<dbReference type="RefSeq" id="WP_089311930.1">
    <property type="nucleotide sequence ID" value="NZ_FZNP01000004.1"/>
</dbReference>
<evidence type="ECO:0000256" key="1">
    <source>
        <dbReference type="ARBA" id="ARBA00005384"/>
    </source>
</evidence>
<evidence type="ECO:0000256" key="6">
    <source>
        <dbReference type="SAM" id="MobiDB-lite"/>
    </source>
</evidence>
<keyword evidence="4" id="KW-0238">DNA-binding</keyword>
<dbReference type="GO" id="GO:0003700">
    <property type="term" value="F:DNA-binding transcription factor activity"/>
    <property type="evidence" value="ECO:0007669"/>
    <property type="project" value="InterPro"/>
</dbReference>
<dbReference type="Gene3D" id="1.10.10.10">
    <property type="entry name" value="Winged helix-like DNA-binding domain superfamily/Winged helix DNA-binding domain"/>
    <property type="match status" value="1"/>
</dbReference>
<reference evidence="9" key="1">
    <citation type="submission" date="2017-06" db="EMBL/GenBank/DDBJ databases">
        <authorList>
            <person name="Varghese N."/>
            <person name="Submissions S."/>
        </authorList>
    </citation>
    <scope>NUCLEOTIDE SEQUENCE [LARGE SCALE GENOMIC DNA]</scope>
    <source>
        <strain evidence="9">DSM 44485</strain>
    </source>
</reference>
<dbReference type="CDD" id="cd00609">
    <property type="entry name" value="AAT_like"/>
    <property type="match status" value="1"/>
</dbReference>
<dbReference type="InterPro" id="IPR015421">
    <property type="entry name" value="PyrdxlP-dep_Trfase_major"/>
</dbReference>
<keyword evidence="3" id="KW-0805">Transcription regulation</keyword>
<evidence type="ECO:0000256" key="3">
    <source>
        <dbReference type="ARBA" id="ARBA00023015"/>
    </source>
</evidence>
<evidence type="ECO:0000259" key="7">
    <source>
        <dbReference type="PROSITE" id="PS50949"/>
    </source>
</evidence>
<dbReference type="Pfam" id="PF00392">
    <property type="entry name" value="GntR"/>
    <property type="match status" value="1"/>
</dbReference>
<dbReference type="GO" id="GO:0030170">
    <property type="term" value="F:pyridoxal phosphate binding"/>
    <property type="evidence" value="ECO:0007669"/>
    <property type="project" value="InterPro"/>
</dbReference>
<dbReference type="GO" id="GO:0003677">
    <property type="term" value="F:DNA binding"/>
    <property type="evidence" value="ECO:0007669"/>
    <property type="project" value="UniProtKB-KW"/>
</dbReference>
<feature type="domain" description="HTH gntR-type" evidence="7">
    <location>
        <begin position="20"/>
        <end position="88"/>
    </location>
</feature>
<dbReference type="InterPro" id="IPR036390">
    <property type="entry name" value="WH_DNA-bd_sf"/>
</dbReference>
<name>A0A238XGJ7_9ACTN</name>
<dbReference type="PANTHER" id="PTHR46577:SF2">
    <property type="entry name" value="TRANSCRIPTIONAL REGULATORY PROTEIN"/>
    <property type="match status" value="1"/>
</dbReference>
<dbReference type="EMBL" id="FZNP01000004">
    <property type="protein sequence ID" value="SNR57623.1"/>
    <property type="molecule type" value="Genomic_DNA"/>
</dbReference>
<dbReference type="SUPFAM" id="SSF53383">
    <property type="entry name" value="PLP-dependent transferases"/>
    <property type="match status" value="1"/>
</dbReference>
<keyword evidence="9" id="KW-1185">Reference proteome</keyword>
<dbReference type="Gene3D" id="3.40.640.10">
    <property type="entry name" value="Type I PLP-dependent aspartate aminotransferase-like (Major domain)"/>
    <property type="match status" value="1"/>
</dbReference>
<dbReference type="SMART" id="SM00345">
    <property type="entry name" value="HTH_GNTR"/>
    <property type="match status" value="1"/>
</dbReference>
<organism evidence="8 9">
    <name type="scientific">Actinomadura mexicana</name>
    <dbReference type="NCBI Taxonomy" id="134959"/>
    <lineage>
        <taxon>Bacteria</taxon>
        <taxon>Bacillati</taxon>
        <taxon>Actinomycetota</taxon>
        <taxon>Actinomycetes</taxon>
        <taxon>Streptosporangiales</taxon>
        <taxon>Thermomonosporaceae</taxon>
        <taxon>Actinomadura</taxon>
    </lineage>
</organism>
<evidence type="ECO:0000313" key="9">
    <source>
        <dbReference type="Proteomes" id="UP000198420"/>
    </source>
</evidence>
<gene>
    <name evidence="8" type="ORF">SAMN06265355_104296</name>
</gene>
<comment type="similarity">
    <text evidence="1">In the C-terminal section; belongs to the class-I pyridoxal-phosphate-dependent aminotransferase family.</text>
</comment>
<feature type="region of interest" description="Disordered" evidence="6">
    <location>
        <begin position="85"/>
        <end position="111"/>
    </location>
</feature>
<dbReference type="InterPro" id="IPR000524">
    <property type="entry name" value="Tscrpt_reg_HTH_GntR"/>
</dbReference>
<dbReference type="PROSITE" id="PS50949">
    <property type="entry name" value="HTH_GNTR"/>
    <property type="match status" value="1"/>
</dbReference>
<evidence type="ECO:0000256" key="2">
    <source>
        <dbReference type="ARBA" id="ARBA00022898"/>
    </source>
</evidence>
<proteinExistence type="inferred from homology"/>
<dbReference type="InterPro" id="IPR015424">
    <property type="entry name" value="PyrdxlP-dep_Trfase"/>
</dbReference>
<dbReference type="OrthoDB" id="4336542at2"/>
<dbReference type="Pfam" id="PF00155">
    <property type="entry name" value="Aminotran_1_2"/>
    <property type="match status" value="1"/>
</dbReference>
<keyword evidence="5" id="KW-0804">Transcription</keyword>
<dbReference type="InterPro" id="IPR004839">
    <property type="entry name" value="Aminotransferase_I/II_large"/>
</dbReference>
<dbReference type="PANTHER" id="PTHR46577">
    <property type="entry name" value="HTH-TYPE TRANSCRIPTIONAL REGULATORY PROTEIN GABR"/>
    <property type="match status" value="1"/>
</dbReference>
<dbReference type="AlphaFoldDB" id="A0A238XGJ7"/>
<dbReference type="SUPFAM" id="SSF46785">
    <property type="entry name" value="Winged helix' DNA-binding domain"/>
    <property type="match status" value="1"/>
</dbReference>
<keyword evidence="2" id="KW-0663">Pyridoxal phosphate</keyword>
<protein>
    <submittedName>
        <fullName evidence="8">Transcriptional regulator, GntR family</fullName>
    </submittedName>
</protein>
<dbReference type="InterPro" id="IPR051446">
    <property type="entry name" value="HTH_trans_reg/aminotransferase"/>
</dbReference>
<dbReference type="Proteomes" id="UP000198420">
    <property type="component" value="Unassembled WGS sequence"/>
</dbReference>